<feature type="transmembrane region" description="Helical" evidence="7">
    <location>
        <begin position="279"/>
        <end position="299"/>
    </location>
</feature>
<gene>
    <name evidence="9" type="ORF">Hsar01_02452</name>
</gene>
<protein>
    <recommendedName>
        <fullName evidence="8">Peptidase S54 rhomboid domain-containing protein</fullName>
    </recommendedName>
</protein>
<keyword evidence="4" id="KW-0378">Hydrolase</keyword>
<feature type="transmembrane region" description="Helical" evidence="7">
    <location>
        <begin position="249"/>
        <end position="267"/>
    </location>
</feature>
<feature type="transmembrane region" description="Helical" evidence="7">
    <location>
        <begin position="311"/>
        <end position="329"/>
    </location>
</feature>
<evidence type="ECO:0000256" key="7">
    <source>
        <dbReference type="SAM" id="Phobius"/>
    </source>
</evidence>
<comment type="similarity">
    <text evidence="2">Belongs to the peptidase S54 family.</text>
</comment>
<dbReference type="PANTHER" id="PTHR43731">
    <property type="entry name" value="RHOMBOID PROTEASE"/>
    <property type="match status" value="1"/>
</dbReference>
<keyword evidence="5 7" id="KW-1133">Transmembrane helix</keyword>
<reference evidence="9 10" key="1">
    <citation type="submission" date="2024-02" db="EMBL/GenBank/DDBJ databases">
        <title>Haloferula sargassicola NBRC 104335.</title>
        <authorList>
            <person name="Ichikawa N."/>
            <person name="Katano-Makiyama Y."/>
            <person name="Hidaka K."/>
        </authorList>
    </citation>
    <scope>NUCLEOTIDE SEQUENCE [LARGE SCALE GENOMIC DNA]</scope>
    <source>
        <strain evidence="9 10">NBRC 104335</strain>
    </source>
</reference>
<dbReference type="SUPFAM" id="SSF144091">
    <property type="entry name" value="Rhomboid-like"/>
    <property type="match status" value="1"/>
</dbReference>
<proteinExistence type="inferred from homology"/>
<dbReference type="RefSeq" id="WP_353567343.1">
    <property type="nucleotide sequence ID" value="NZ_BAABRI010000013.1"/>
</dbReference>
<feature type="domain" description="Peptidase S54 rhomboid" evidence="8">
    <location>
        <begin position="214"/>
        <end position="350"/>
    </location>
</feature>
<feature type="transmembrane region" description="Helical" evidence="7">
    <location>
        <begin position="97"/>
        <end position="115"/>
    </location>
</feature>
<comment type="subcellular location">
    <subcellularLocation>
        <location evidence="1">Membrane</location>
        <topology evidence="1">Multi-pass membrane protein</topology>
    </subcellularLocation>
</comment>
<dbReference type="InterPro" id="IPR050925">
    <property type="entry name" value="Rhomboid_protease_S54"/>
</dbReference>
<evidence type="ECO:0000313" key="10">
    <source>
        <dbReference type="Proteomes" id="UP001476282"/>
    </source>
</evidence>
<evidence type="ECO:0000256" key="5">
    <source>
        <dbReference type="ARBA" id="ARBA00022989"/>
    </source>
</evidence>
<accession>A0ABP9UNS8</accession>
<sequence length="388" mass="42669">MPDSDQPAWQRPDAFPAAGEGWGWVDRKGRRHVCEGIAELSAAIVDDAGASVDMVWTPDHPHLVLPEELPPLLPALKEARVRWAEWEIREGLSQMKIFGLFMAGFALFAFFTRGASAMTGTLGLALILFLMLGFFPWYRGKKRLRRARAWRAEEGLPDLEGLRFETWLMAQKAPVTKLMMGAIGVVALVQWLGPQSLAEQVKTAGLIKLNGRPEDWWRLATAPFLHGHPLHLFFNGSALLYLGRRMEVLVRWPHVLLVFVLSAWVGGECSSRWVEAPSLGASGGLMGMLGFLLVFEWLHRRLVPESSRRRLIAGLLLTAGIGIVGFKFIDNAAHGGGLVLGMAYAFGVFPSSNSATRPRLTWADQIGGGAAGLVFVAAALWTLVRITS</sequence>
<evidence type="ECO:0000256" key="6">
    <source>
        <dbReference type="ARBA" id="ARBA00023136"/>
    </source>
</evidence>
<dbReference type="InterPro" id="IPR035952">
    <property type="entry name" value="Rhomboid-like_sf"/>
</dbReference>
<keyword evidence="3 7" id="KW-0812">Transmembrane</keyword>
<keyword evidence="10" id="KW-1185">Reference proteome</keyword>
<name>A0ABP9UNS8_9BACT</name>
<dbReference type="PANTHER" id="PTHR43731:SF14">
    <property type="entry name" value="PRESENILIN-ASSOCIATED RHOMBOID-LIKE PROTEIN, MITOCHONDRIAL"/>
    <property type="match status" value="1"/>
</dbReference>
<organism evidence="9 10">
    <name type="scientific">Haloferula sargassicola</name>
    <dbReference type="NCBI Taxonomy" id="490096"/>
    <lineage>
        <taxon>Bacteria</taxon>
        <taxon>Pseudomonadati</taxon>
        <taxon>Verrucomicrobiota</taxon>
        <taxon>Verrucomicrobiia</taxon>
        <taxon>Verrucomicrobiales</taxon>
        <taxon>Verrucomicrobiaceae</taxon>
        <taxon>Haloferula</taxon>
    </lineage>
</organism>
<keyword evidence="6 7" id="KW-0472">Membrane</keyword>
<evidence type="ECO:0000256" key="1">
    <source>
        <dbReference type="ARBA" id="ARBA00004141"/>
    </source>
</evidence>
<evidence type="ECO:0000256" key="3">
    <source>
        <dbReference type="ARBA" id="ARBA00022692"/>
    </source>
</evidence>
<feature type="transmembrane region" description="Helical" evidence="7">
    <location>
        <begin position="366"/>
        <end position="384"/>
    </location>
</feature>
<dbReference type="Proteomes" id="UP001476282">
    <property type="component" value="Unassembled WGS sequence"/>
</dbReference>
<dbReference type="Pfam" id="PF01694">
    <property type="entry name" value="Rhomboid"/>
    <property type="match status" value="1"/>
</dbReference>
<dbReference type="EMBL" id="BAABRI010000013">
    <property type="protein sequence ID" value="GAA5483223.1"/>
    <property type="molecule type" value="Genomic_DNA"/>
</dbReference>
<evidence type="ECO:0000256" key="4">
    <source>
        <dbReference type="ARBA" id="ARBA00022801"/>
    </source>
</evidence>
<comment type="caution">
    <text evidence="9">The sequence shown here is derived from an EMBL/GenBank/DDBJ whole genome shotgun (WGS) entry which is preliminary data.</text>
</comment>
<evidence type="ECO:0000259" key="8">
    <source>
        <dbReference type="Pfam" id="PF01694"/>
    </source>
</evidence>
<dbReference type="Gene3D" id="1.20.1540.10">
    <property type="entry name" value="Rhomboid-like"/>
    <property type="match status" value="1"/>
</dbReference>
<evidence type="ECO:0000256" key="2">
    <source>
        <dbReference type="ARBA" id="ARBA00009045"/>
    </source>
</evidence>
<dbReference type="InterPro" id="IPR022764">
    <property type="entry name" value="Peptidase_S54_rhomboid_dom"/>
</dbReference>
<feature type="transmembrane region" description="Helical" evidence="7">
    <location>
        <begin position="121"/>
        <end position="138"/>
    </location>
</feature>
<evidence type="ECO:0000313" key="9">
    <source>
        <dbReference type="EMBL" id="GAA5483223.1"/>
    </source>
</evidence>